<dbReference type="PANTHER" id="PTHR11552">
    <property type="entry name" value="GLUCOSE-METHANOL-CHOLINE GMC OXIDOREDUCTASE"/>
    <property type="match status" value="1"/>
</dbReference>
<keyword evidence="2" id="KW-0325">Glycoprotein</keyword>
<comment type="cofactor">
    <cofactor evidence="4">
        <name>FAD</name>
        <dbReference type="ChEBI" id="CHEBI:57692"/>
    </cofactor>
</comment>
<proteinExistence type="inferred from homology"/>
<dbReference type="PANTHER" id="PTHR11552:SF138">
    <property type="entry name" value="DEHYDROGENASE PKFF-RELATED"/>
    <property type="match status" value="1"/>
</dbReference>
<feature type="non-terminal residue" evidence="6">
    <location>
        <position position="1"/>
    </location>
</feature>
<feature type="active site" description="Proton acceptor" evidence="3">
    <location>
        <position position="663"/>
    </location>
</feature>
<gene>
    <name evidence="6" type="ORF">D0864_03463</name>
</gene>
<dbReference type="GO" id="GO:0016614">
    <property type="term" value="F:oxidoreductase activity, acting on CH-OH group of donors"/>
    <property type="evidence" value="ECO:0007669"/>
    <property type="project" value="InterPro"/>
</dbReference>
<dbReference type="Pfam" id="PF05199">
    <property type="entry name" value="GMC_oxred_C"/>
    <property type="match status" value="1"/>
</dbReference>
<reference evidence="6 7" key="1">
    <citation type="journal article" date="2018" name="BMC Genomics">
        <title>Genomic evidence for intraspecific hybridization in a clonal and extremely halotolerant yeast.</title>
        <authorList>
            <person name="Gostincar C."/>
            <person name="Stajich J.E."/>
            <person name="Zupancic J."/>
            <person name="Zalar P."/>
            <person name="Gunde-Cimerman N."/>
        </authorList>
    </citation>
    <scope>NUCLEOTIDE SEQUENCE [LARGE SCALE GENOMIC DNA]</scope>
    <source>
        <strain evidence="6 7">EXF-10513</strain>
    </source>
</reference>
<evidence type="ECO:0000313" key="6">
    <source>
        <dbReference type="EMBL" id="RMZ01426.1"/>
    </source>
</evidence>
<dbReference type="GO" id="GO:0050660">
    <property type="term" value="F:flavin adenine dinucleotide binding"/>
    <property type="evidence" value="ECO:0007669"/>
    <property type="project" value="InterPro"/>
</dbReference>
<feature type="binding site" evidence="4">
    <location>
        <begin position="664"/>
        <end position="665"/>
    </location>
    <ligand>
        <name>FAD</name>
        <dbReference type="ChEBI" id="CHEBI:57692"/>
    </ligand>
</feature>
<dbReference type="Gene3D" id="3.50.50.60">
    <property type="entry name" value="FAD/NAD(P)-binding domain"/>
    <property type="match status" value="1"/>
</dbReference>
<dbReference type="Proteomes" id="UP000269539">
    <property type="component" value="Unassembled WGS sequence"/>
</dbReference>
<dbReference type="EMBL" id="QWIO01000270">
    <property type="protein sequence ID" value="RMZ01426.1"/>
    <property type="molecule type" value="Genomic_DNA"/>
</dbReference>
<feature type="active site" description="Proton donor" evidence="3">
    <location>
        <position position="619"/>
    </location>
</feature>
<dbReference type="InterPro" id="IPR012132">
    <property type="entry name" value="GMC_OxRdtase"/>
</dbReference>
<evidence type="ECO:0000256" key="2">
    <source>
        <dbReference type="ARBA" id="ARBA00023180"/>
    </source>
</evidence>
<keyword evidence="4" id="KW-0285">Flavoprotein</keyword>
<comment type="caution">
    <text evidence="6">The sequence shown here is derived from an EMBL/GenBank/DDBJ whole genome shotgun (WGS) entry which is preliminary data.</text>
</comment>
<dbReference type="Pfam" id="PF00732">
    <property type="entry name" value="GMC_oxred_N"/>
    <property type="match status" value="1"/>
</dbReference>
<dbReference type="InterPro" id="IPR007867">
    <property type="entry name" value="GMC_OxRtase_C"/>
</dbReference>
<dbReference type="PIRSF" id="PIRSF000137">
    <property type="entry name" value="Alcohol_oxidase"/>
    <property type="match status" value="1"/>
</dbReference>
<feature type="domain" description="Glucose-methanol-choline oxidoreductase N-terminal" evidence="5">
    <location>
        <begin position="383"/>
        <end position="397"/>
    </location>
</feature>
<organism evidence="6 7">
    <name type="scientific">Hortaea werneckii</name>
    <name type="common">Black yeast</name>
    <name type="synonym">Cladosporium werneckii</name>
    <dbReference type="NCBI Taxonomy" id="91943"/>
    <lineage>
        <taxon>Eukaryota</taxon>
        <taxon>Fungi</taxon>
        <taxon>Dikarya</taxon>
        <taxon>Ascomycota</taxon>
        <taxon>Pezizomycotina</taxon>
        <taxon>Dothideomycetes</taxon>
        <taxon>Dothideomycetidae</taxon>
        <taxon>Mycosphaerellales</taxon>
        <taxon>Teratosphaeriaceae</taxon>
        <taxon>Hortaea</taxon>
    </lineage>
</organism>
<dbReference type="VEuPathDB" id="FungiDB:BTJ68_13630"/>
<evidence type="ECO:0000256" key="4">
    <source>
        <dbReference type="PIRSR" id="PIRSR000137-2"/>
    </source>
</evidence>
<dbReference type="AlphaFoldDB" id="A0A3M7GJR9"/>
<dbReference type="InterPro" id="IPR000172">
    <property type="entry name" value="GMC_OxRdtase_N"/>
</dbReference>
<evidence type="ECO:0000313" key="7">
    <source>
        <dbReference type="Proteomes" id="UP000269539"/>
    </source>
</evidence>
<name>A0A3M7GJR9_HORWE</name>
<evidence type="ECO:0000256" key="3">
    <source>
        <dbReference type="PIRSR" id="PIRSR000137-1"/>
    </source>
</evidence>
<dbReference type="SUPFAM" id="SSF54373">
    <property type="entry name" value="FAD-linked reductases, C-terminal domain"/>
    <property type="match status" value="1"/>
</dbReference>
<dbReference type="InterPro" id="IPR036188">
    <property type="entry name" value="FAD/NAD-bd_sf"/>
</dbReference>
<evidence type="ECO:0000259" key="5">
    <source>
        <dbReference type="PROSITE" id="PS00624"/>
    </source>
</evidence>
<dbReference type="PROSITE" id="PS00624">
    <property type="entry name" value="GMC_OXRED_2"/>
    <property type="match status" value="1"/>
</dbReference>
<evidence type="ECO:0000256" key="1">
    <source>
        <dbReference type="ARBA" id="ARBA00010790"/>
    </source>
</evidence>
<dbReference type="GO" id="GO:0044550">
    <property type="term" value="P:secondary metabolite biosynthetic process"/>
    <property type="evidence" value="ECO:0007669"/>
    <property type="project" value="TreeGrafter"/>
</dbReference>
<feature type="binding site" evidence="4">
    <location>
        <begin position="198"/>
        <end position="201"/>
    </location>
    <ligand>
        <name>FAD</name>
        <dbReference type="ChEBI" id="CHEBI:57692"/>
    </ligand>
</feature>
<sequence>SLVCQRRGDGGKVCFPPPTRAGCRLGRPPPLAGSVPSRLELKRSHGRPLQVLVGTLWLLFGPYILNMQLISGLLGLLAASKAANAFQLWPSAFGIPGVNATYDYVVVGGGTAGNTIAARLAEAGWSVAVIEAGDFYQTDNGNNSVIPGVATTQYTGADPQDVQPLIDWGYVTTPQAGAGGRRLHYASGKTLGGGSARNYFVYHRGTIGSYQKWADEVGDQSYTFDNLLKFFKRSVNLTPPNEEKRFDNATVRYNPAAFASSNDSSYHRPLSVTWGNWAPPIATWARLAMEAIGIPPADDTNSGKLHGSSWTPSTVDVKMHRESSQTSFLDYAIQSTTGLQVYTKALARKILFDGNATAAGVVVTTAGYNFTLSATREVILSAGAFRSPQMLMVSGVGPATTLQNFDIPVISDLAGVGQNLWDQPFGFGISYRVNVLTGSNFALDPVFAANAVASYLANATGPLAAPASFLAYERISDSAPELLSDSTIEAIRDCFPADWPEVEYLAADGYFGYNRNYRTGSVVDGYNYATISPVLITPFSRGNVTISSADMSDYPVINPNWLTTPEDKDIAIAGFKRARQVWENMGNVTIGEEYFPGPNVTTDAEILEFIQKSVIEIYHASAACKMGRANDSMAVVDPRARVYGVNSLRVVDASAFPFLTPGHPQSGIYMLAEKIADDILTGGS</sequence>
<dbReference type="Gene3D" id="3.30.560.10">
    <property type="entry name" value="Glucose Oxidase, domain 3"/>
    <property type="match status" value="1"/>
</dbReference>
<dbReference type="SUPFAM" id="SSF51905">
    <property type="entry name" value="FAD/NAD(P)-binding domain"/>
    <property type="match status" value="1"/>
</dbReference>
<protein>
    <recommendedName>
        <fullName evidence="5">Glucose-methanol-choline oxidoreductase N-terminal domain-containing protein</fullName>
    </recommendedName>
</protein>
<comment type="similarity">
    <text evidence="1">Belongs to the GMC oxidoreductase family.</text>
</comment>
<keyword evidence="4" id="KW-0274">FAD</keyword>
<accession>A0A3M7GJR9</accession>